<dbReference type="RefSeq" id="WP_013293064.1">
    <property type="nucleotide sequence ID" value="NC_014394.1"/>
</dbReference>
<dbReference type="KEGG" id="gca:Galf_1096"/>
<keyword evidence="6" id="KW-0521">NADP</keyword>
<comment type="function">
    <text evidence="6">Catalyzes the reduction of dTDP-6-deoxy-L-lyxo-4-hexulose to yield dTDP-L-rhamnose.</text>
</comment>
<dbReference type="PANTHER" id="PTHR10491:SF4">
    <property type="entry name" value="METHIONINE ADENOSYLTRANSFERASE 2 SUBUNIT BETA"/>
    <property type="match status" value="1"/>
</dbReference>
<evidence type="ECO:0000313" key="8">
    <source>
        <dbReference type="EMBL" id="ADL55124.1"/>
    </source>
</evidence>
<dbReference type="SUPFAM" id="SSF51735">
    <property type="entry name" value="NAD(P)-binding Rossmann-fold domains"/>
    <property type="match status" value="1"/>
</dbReference>
<evidence type="ECO:0000256" key="6">
    <source>
        <dbReference type="RuleBase" id="RU364082"/>
    </source>
</evidence>
<dbReference type="GO" id="GO:0008831">
    <property type="term" value="F:dTDP-4-dehydrorhamnose reductase activity"/>
    <property type="evidence" value="ECO:0007669"/>
    <property type="project" value="UniProtKB-EC"/>
</dbReference>
<comment type="pathway">
    <text evidence="1 6">Carbohydrate biosynthesis; dTDP-L-rhamnose biosynthesis.</text>
</comment>
<dbReference type="Gene3D" id="3.90.25.10">
    <property type="entry name" value="UDP-galactose 4-epimerase, domain 1"/>
    <property type="match status" value="1"/>
</dbReference>
<protein>
    <recommendedName>
        <fullName evidence="4 6">dTDP-4-dehydrorhamnose reductase</fullName>
        <ecNumber evidence="3 6">1.1.1.133</ecNumber>
    </recommendedName>
</protein>
<evidence type="ECO:0000256" key="2">
    <source>
        <dbReference type="ARBA" id="ARBA00010944"/>
    </source>
</evidence>
<dbReference type="Proteomes" id="UP000001235">
    <property type="component" value="Chromosome"/>
</dbReference>
<evidence type="ECO:0000256" key="4">
    <source>
        <dbReference type="ARBA" id="ARBA00017099"/>
    </source>
</evidence>
<organism evidence="8 9">
    <name type="scientific">Gallionella capsiferriformans (strain ES-2)</name>
    <name type="common">Gallionella ferruginea capsiferriformans (strain ES-2)</name>
    <dbReference type="NCBI Taxonomy" id="395494"/>
    <lineage>
        <taxon>Bacteria</taxon>
        <taxon>Pseudomonadati</taxon>
        <taxon>Pseudomonadota</taxon>
        <taxon>Betaproteobacteria</taxon>
        <taxon>Nitrosomonadales</taxon>
        <taxon>Gallionellaceae</taxon>
        <taxon>Gallionella</taxon>
    </lineage>
</organism>
<reference evidence="8 9" key="1">
    <citation type="submission" date="2010-08" db="EMBL/GenBank/DDBJ databases">
        <title>Complete sequence of Gallionella capsiferriformans ES-2.</title>
        <authorList>
            <consortium name="US DOE Joint Genome Institute"/>
            <person name="Lucas S."/>
            <person name="Copeland A."/>
            <person name="Lapidus A."/>
            <person name="Cheng J.-F."/>
            <person name="Bruce D."/>
            <person name="Goodwin L."/>
            <person name="Pitluck S."/>
            <person name="Chertkov O."/>
            <person name="Davenport K.W."/>
            <person name="Detter J.C."/>
            <person name="Han C."/>
            <person name="Tapia R."/>
            <person name="Land M."/>
            <person name="Hauser L."/>
            <person name="Chang Y.-J."/>
            <person name="Jeffries C."/>
            <person name="Kyrpides N."/>
            <person name="Ivanova N."/>
            <person name="Mikhailova N."/>
            <person name="Shelobolina E.S."/>
            <person name="Picardal F."/>
            <person name="Roden E."/>
            <person name="Emerson D."/>
            <person name="Woyke T."/>
        </authorList>
    </citation>
    <scope>NUCLEOTIDE SEQUENCE [LARGE SCALE GENOMIC DNA]</scope>
    <source>
        <strain evidence="8 9">ES-2</strain>
    </source>
</reference>
<comment type="catalytic activity">
    <reaction evidence="5 6">
        <text>dTDP-beta-L-rhamnose + NADP(+) = dTDP-4-dehydro-beta-L-rhamnose + NADPH + H(+)</text>
        <dbReference type="Rhea" id="RHEA:21796"/>
        <dbReference type="ChEBI" id="CHEBI:15378"/>
        <dbReference type="ChEBI" id="CHEBI:57510"/>
        <dbReference type="ChEBI" id="CHEBI:57783"/>
        <dbReference type="ChEBI" id="CHEBI:58349"/>
        <dbReference type="ChEBI" id="CHEBI:62830"/>
        <dbReference type="EC" id="1.1.1.133"/>
    </reaction>
</comment>
<dbReference type="InterPro" id="IPR005913">
    <property type="entry name" value="dTDP_dehydrorham_reduct"/>
</dbReference>
<evidence type="ECO:0000256" key="1">
    <source>
        <dbReference type="ARBA" id="ARBA00004781"/>
    </source>
</evidence>
<dbReference type="InterPro" id="IPR036291">
    <property type="entry name" value="NAD(P)-bd_dom_sf"/>
</dbReference>
<feature type="domain" description="RmlD-like substrate binding" evidence="7">
    <location>
        <begin position="5"/>
        <end position="277"/>
    </location>
</feature>
<keyword evidence="9" id="KW-1185">Reference proteome</keyword>
<gene>
    <name evidence="8" type="ordered locus">Galf_1096</name>
</gene>
<sequence length="291" mass="31363">MSGRRFLIVGGDGLIGVALNEAIRLQGGVVTCTSRRLGADVFLDLQNRDTISSLDVSGYDVAYICAGWSRYAEIELNCELSEQVNVTNTMCLCERLLAASCTVVFISTAAVFDGERPYSAEDAAAVPGTRYGMQKYRVERALTESMRQGGRVKIIRLSKVMSSAMPLIEGWRHALLRGEIITPLSDLRLSPVSLRYVIAGLIKIALLEQCGLFHLSGASDVSYSNFAALLASKWGLSSCLVCPSTSRDLSAHLPYAPRYPSLGMSHTEAMAQISPQALGDCIADLTAQGSL</sequence>
<comment type="similarity">
    <text evidence="2 6">Belongs to the dTDP-4-dehydrorhamnose reductase family.</text>
</comment>
<comment type="cofactor">
    <cofactor evidence="6">
        <name>Mg(2+)</name>
        <dbReference type="ChEBI" id="CHEBI:18420"/>
    </cofactor>
    <text evidence="6">Binds 1 Mg(2+) ion per monomer.</text>
</comment>
<dbReference type="STRING" id="395494.Galf_1096"/>
<dbReference type="OrthoDB" id="9801056at2"/>
<dbReference type="InterPro" id="IPR029903">
    <property type="entry name" value="RmlD-like-bd"/>
</dbReference>
<evidence type="ECO:0000256" key="3">
    <source>
        <dbReference type="ARBA" id="ARBA00012929"/>
    </source>
</evidence>
<keyword evidence="6" id="KW-0560">Oxidoreductase</keyword>
<dbReference type="Pfam" id="PF04321">
    <property type="entry name" value="RmlD_sub_bind"/>
    <property type="match status" value="1"/>
</dbReference>
<dbReference type="PANTHER" id="PTHR10491">
    <property type="entry name" value="DTDP-4-DEHYDRORHAMNOSE REDUCTASE"/>
    <property type="match status" value="1"/>
</dbReference>
<accession>D9SF27</accession>
<evidence type="ECO:0000313" key="9">
    <source>
        <dbReference type="Proteomes" id="UP000001235"/>
    </source>
</evidence>
<evidence type="ECO:0000256" key="5">
    <source>
        <dbReference type="ARBA" id="ARBA00048200"/>
    </source>
</evidence>
<name>D9SF27_GALCS</name>
<dbReference type="HOGENOM" id="CLU_955645_0_0_4"/>
<evidence type="ECO:0000259" key="7">
    <source>
        <dbReference type="Pfam" id="PF04321"/>
    </source>
</evidence>
<dbReference type="Gene3D" id="3.40.50.720">
    <property type="entry name" value="NAD(P)-binding Rossmann-like Domain"/>
    <property type="match status" value="1"/>
</dbReference>
<dbReference type="AlphaFoldDB" id="D9SF27"/>
<proteinExistence type="inferred from homology"/>
<dbReference type="EMBL" id="CP002159">
    <property type="protein sequence ID" value="ADL55124.1"/>
    <property type="molecule type" value="Genomic_DNA"/>
</dbReference>
<dbReference type="EC" id="1.1.1.133" evidence="3 6"/>
<dbReference type="eggNOG" id="COG1091">
    <property type="taxonomic scope" value="Bacteria"/>
</dbReference>